<protein>
    <recommendedName>
        <fullName evidence="2">Cyclin-D1-binding protein 1-like N-terminal domain-containing protein</fullName>
    </recommendedName>
</protein>
<keyword evidence="4" id="KW-1185">Reference proteome</keyword>
<name>A0A9W6FB00_9CHLO</name>
<reference evidence="3 4" key="1">
    <citation type="journal article" date="2023" name="Commun. Biol.">
        <title>Reorganization of the ancestral sex-determining regions during the evolution of trioecy in Pleodorina starrii.</title>
        <authorList>
            <person name="Takahashi K."/>
            <person name="Suzuki S."/>
            <person name="Kawai-Toyooka H."/>
            <person name="Yamamoto K."/>
            <person name="Hamaji T."/>
            <person name="Ootsuki R."/>
            <person name="Yamaguchi H."/>
            <person name="Kawachi M."/>
            <person name="Higashiyama T."/>
            <person name="Nozaki H."/>
        </authorList>
    </citation>
    <scope>NUCLEOTIDE SEQUENCE [LARGE SCALE GENOMIC DNA]</scope>
    <source>
        <strain evidence="3 4">NIES-4479</strain>
    </source>
</reference>
<dbReference type="PANTHER" id="PTHR15492">
    <property type="entry name" value="CYCLIN D1-BINDING PROTEIN 1"/>
    <property type="match status" value="1"/>
</dbReference>
<dbReference type="GO" id="GO:0005634">
    <property type="term" value="C:nucleus"/>
    <property type="evidence" value="ECO:0007669"/>
    <property type="project" value="TreeGrafter"/>
</dbReference>
<dbReference type="Pfam" id="PF13324">
    <property type="entry name" value="GCIP_N"/>
    <property type="match status" value="1"/>
</dbReference>
<dbReference type="Gene3D" id="1.20.1410.10">
    <property type="entry name" value="I/LWEQ domain"/>
    <property type="match status" value="1"/>
</dbReference>
<evidence type="ECO:0000313" key="3">
    <source>
        <dbReference type="EMBL" id="GLC62206.1"/>
    </source>
</evidence>
<organism evidence="3 4">
    <name type="scientific">Pleodorina starrii</name>
    <dbReference type="NCBI Taxonomy" id="330485"/>
    <lineage>
        <taxon>Eukaryota</taxon>
        <taxon>Viridiplantae</taxon>
        <taxon>Chlorophyta</taxon>
        <taxon>core chlorophytes</taxon>
        <taxon>Chlorophyceae</taxon>
        <taxon>CS clade</taxon>
        <taxon>Chlamydomonadales</taxon>
        <taxon>Volvocaceae</taxon>
        <taxon>Pleodorina</taxon>
    </lineage>
</organism>
<dbReference type="InterPro" id="IPR049317">
    <property type="entry name" value="GCIP-like_N"/>
</dbReference>
<feature type="compositionally biased region" description="Low complexity" evidence="1">
    <location>
        <begin position="416"/>
        <end position="426"/>
    </location>
</feature>
<feature type="compositionally biased region" description="Acidic residues" evidence="1">
    <location>
        <begin position="265"/>
        <end position="284"/>
    </location>
</feature>
<dbReference type="Proteomes" id="UP001165080">
    <property type="component" value="Unassembled WGS sequence"/>
</dbReference>
<proteinExistence type="predicted"/>
<dbReference type="Gene3D" id="1.20.1420.10">
    <property type="entry name" value="Talin, central domain"/>
    <property type="match status" value="1"/>
</dbReference>
<feature type="compositionally biased region" description="Gly residues" evidence="1">
    <location>
        <begin position="217"/>
        <end position="236"/>
    </location>
</feature>
<feature type="compositionally biased region" description="Acidic residues" evidence="1">
    <location>
        <begin position="394"/>
        <end position="403"/>
    </location>
</feature>
<sequence length="453" mass="46175">MAPPALRARTSEVTRDTHDTLEAALEVFNGPDSTTAPAGGRQQLRDLAEKHKQAVAKAVLLVSGSGGGRASGASPASPASPAVTSEELRGVLASVQQSAIALCGCCHGFTAGSGPSLKQSLKQLCGAVMAPTRELVDKLESADAEGLRRAFGLVWGACDELTRGPLDNKASLFRQLADVMQGIKGAAKELDELCDVSRQELGLAPAAEAAAVPGSGSCNGGGGGAAAAQGPGGGGAEEAAEGRGAAAAGRLGERAGEEAEASKDEDGEEEEEKEEEEEEDDSDDFRDMGSLSATELATAEAAAALLAAAQSALRLISRPLLEGPALSAGPALEQWESLIWHSARLRSSCEALVACLYPPHDELDELAGESEAVATSLELMLGELPESHFGVIGGEEEEEEEEGGAGGGAPPPAPSPQVQQLQQQVAAVQREVEAAAGRMAEELLRRGRPAGGA</sequence>
<accession>A0A9W6FB00</accession>
<gene>
    <name evidence="3" type="primary">PLEST011101</name>
    <name evidence="3" type="ORF">PLESTB_001855200</name>
</gene>
<dbReference type="InterPro" id="IPR026907">
    <property type="entry name" value="GCIP-like"/>
</dbReference>
<feature type="region of interest" description="Disordered" evidence="1">
    <location>
        <begin position="217"/>
        <end position="288"/>
    </location>
</feature>
<feature type="region of interest" description="Disordered" evidence="1">
    <location>
        <begin position="393"/>
        <end position="426"/>
    </location>
</feature>
<evidence type="ECO:0000313" key="4">
    <source>
        <dbReference type="Proteomes" id="UP001165080"/>
    </source>
</evidence>
<feature type="domain" description="Cyclin-D1-binding protein 1-like N-terminal" evidence="2">
    <location>
        <begin position="50"/>
        <end position="193"/>
    </location>
</feature>
<dbReference type="PANTHER" id="PTHR15492:SF1">
    <property type="entry name" value="CYCLIN-D1-BINDING PROTEIN 1"/>
    <property type="match status" value="1"/>
</dbReference>
<feature type="compositionally biased region" description="Basic and acidic residues" evidence="1">
    <location>
        <begin position="251"/>
        <end position="264"/>
    </location>
</feature>
<dbReference type="AlphaFoldDB" id="A0A9W6FB00"/>
<comment type="caution">
    <text evidence="3">The sequence shown here is derived from an EMBL/GenBank/DDBJ whole genome shotgun (WGS) entry which is preliminary data.</text>
</comment>
<evidence type="ECO:0000256" key="1">
    <source>
        <dbReference type="SAM" id="MobiDB-lite"/>
    </source>
</evidence>
<dbReference type="EMBL" id="BRXU01000059">
    <property type="protein sequence ID" value="GLC62206.1"/>
    <property type="molecule type" value="Genomic_DNA"/>
</dbReference>
<evidence type="ECO:0000259" key="2">
    <source>
        <dbReference type="Pfam" id="PF13324"/>
    </source>
</evidence>